<dbReference type="GO" id="GO:0016020">
    <property type="term" value="C:membrane"/>
    <property type="evidence" value="ECO:0007669"/>
    <property type="project" value="TreeGrafter"/>
</dbReference>
<evidence type="ECO:0000313" key="3">
    <source>
        <dbReference type="Proteomes" id="UP000307602"/>
    </source>
</evidence>
<dbReference type="Pfam" id="PF12697">
    <property type="entry name" value="Abhydrolase_6"/>
    <property type="match status" value="1"/>
</dbReference>
<name>A0A4S1DYW6_9FLAO</name>
<dbReference type="InterPro" id="IPR050266">
    <property type="entry name" value="AB_hydrolase_sf"/>
</dbReference>
<dbReference type="InterPro" id="IPR000073">
    <property type="entry name" value="AB_hydrolase_1"/>
</dbReference>
<dbReference type="AlphaFoldDB" id="A0A4S1DYW6"/>
<protein>
    <submittedName>
        <fullName evidence="2">Alpha/beta hydrolase</fullName>
    </submittedName>
</protein>
<dbReference type="SUPFAM" id="SSF53474">
    <property type="entry name" value="alpha/beta-Hydrolases"/>
    <property type="match status" value="1"/>
</dbReference>
<proteinExistence type="predicted"/>
<keyword evidence="3" id="KW-1185">Reference proteome</keyword>
<dbReference type="GO" id="GO:0016787">
    <property type="term" value="F:hydrolase activity"/>
    <property type="evidence" value="ECO:0007669"/>
    <property type="project" value="UniProtKB-KW"/>
</dbReference>
<dbReference type="EMBL" id="SRSO01000011">
    <property type="protein sequence ID" value="TGV02752.1"/>
    <property type="molecule type" value="Genomic_DNA"/>
</dbReference>
<organism evidence="2 3">
    <name type="scientific">Flavivirga rizhaonensis</name>
    <dbReference type="NCBI Taxonomy" id="2559571"/>
    <lineage>
        <taxon>Bacteria</taxon>
        <taxon>Pseudomonadati</taxon>
        <taxon>Bacteroidota</taxon>
        <taxon>Flavobacteriia</taxon>
        <taxon>Flavobacteriales</taxon>
        <taxon>Flavobacteriaceae</taxon>
        <taxon>Flavivirga</taxon>
    </lineage>
</organism>
<dbReference type="PANTHER" id="PTHR43798">
    <property type="entry name" value="MONOACYLGLYCEROL LIPASE"/>
    <property type="match status" value="1"/>
</dbReference>
<evidence type="ECO:0000313" key="2">
    <source>
        <dbReference type="EMBL" id="TGV02752.1"/>
    </source>
</evidence>
<dbReference type="PANTHER" id="PTHR43798:SF33">
    <property type="entry name" value="HYDROLASE, PUTATIVE (AFU_ORTHOLOGUE AFUA_2G14860)-RELATED"/>
    <property type="match status" value="1"/>
</dbReference>
<dbReference type="Gene3D" id="3.40.50.1820">
    <property type="entry name" value="alpha/beta hydrolase"/>
    <property type="match status" value="1"/>
</dbReference>
<dbReference type="RefSeq" id="WP_135877042.1">
    <property type="nucleotide sequence ID" value="NZ_SRSO01000011.1"/>
</dbReference>
<comment type="caution">
    <text evidence="2">The sequence shown here is derived from an EMBL/GenBank/DDBJ whole genome shotgun (WGS) entry which is preliminary data.</text>
</comment>
<dbReference type="InterPro" id="IPR029058">
    <property type="entry name" value="AB_hydrolase_fold"/>
</dbReference>
<sequence length="258" mass="29062">MKYIIVKGKDRGSIVFIHGNSSSSSVFNEVPKSKLITQTKIVVDLPGHGESVYEYENEEDFFISSYREKLIKLINTLDGNILLVGHSLGGHIAIEIAPQIHKLKGILIFGTPPLKKPLNLEEAFLFSPELQTFFTEDVSEIAAREAVEVTLFNKQCASVIIEDFKRTNPKVRKAIAADIAENSYLNQLKIFLELPIPKYIIAGTHDPSVNLEYIKEVARKSCSCELFIFQNCGHYPSLEKPVEFNKTLEKITKDVFNT</sequence>
<feature type="domain" description="AB hydrolase-1" evidence="1">
    <location>
        <begin position="14"/>
        <end position="245"/>
    </location>
</feature>
<keyword evidence="2" id="KW-0378">Hydrolase</keyword>
<dbReference type="OrthoDB" id="9780932at2"/>
<gene>
    <name evidence="2" type="ORF">EM932_09995</name>
</gene>
<dbReference type="Proteomes" id="UP000307602">
    <property type="component" value="Unassembled WGS sequence"/>
</dbReference>
<accession>A0A4S1DYW6</accession>
<evidence type="ECO:0000259" key="1">
    <source>
        <dbReference type="Pfam" id="PF12697"/>
    </source>
</evidence>
<reference evidence="2 3" key="1">
    <citation type="submission" date="2019-04" db="EMBL/GenBank/DDBJ databases">
        <authorList>
            <person name="Liu A."/>
        </authorList>
    </citation>
    <scope>NUCLEOTIDE SEQUENCE [LARGE SCALE GENOMIC DNA]</scope>
    <source>
        <strain evidence="2 3">RZ03</strain>
    </source>
</reference>